<dbReference type="Gramene" id="Solyc12g044955.1.1">
    <property type="protein sequence ID" value="Solyc12g044955.1.1"/>
    <property type="gene ID" value="Solyc12g044955.1"/>
</dbReference>
<sequence>MCWARSNSQNNINNHTAAQGRQHFASPIASENQNQVDCDNSPMRNLINVDAGFSSSKSIIPSIPQPSFVFDKLKKIRCHDQDRYKKGKALIPVPFDFGVDIL</sequence>
<evidence type="ECO:0000256" key="1">
    <source>
        <dbReference type="SAM" id="MobiDB-lite"/>
    </source>
</evidence>
<feature type="region of interest" description="Disordered" evidence="1">
    <location>
        <begin position="1"/>
        <end position="39"/>
    </location>
</feature>
<dbReference type="EnsemblPlants" id="Solyc12g044955.1.1">
    <property type="protein sequence ID" value="Solyc12g044955.1.1"/>
    <property type="gene ID" value="Solyc12g044955.1"/>
</dbReference>
<reference evidence="2" key="1">
    <citation type="journal article" date="2012" name="Nature">
        <title>The tomato genome sequence provides insights into fleshy fruit evolution.</title>
        <authorList>
            <consortium name="Tomato Genome Consortium"/>
        </authorList>
    </citation>
    <scope>NUCLEOTIDE SEQUENCE [LARGE SCALE GENOMIC DNA]</scope>
    <source>
        <strain evidence="2">cv. Heinz 1706</strain>
    </source>
</reference>
<reference evidence="2" key="2">
    <citation type="submission" date="2019-01" db="UniProtKB">
        <authorList>
            <consortium name="EnsemblPlants"/>
        </authorList>
    </citation>
    <scope>IDENTIFICATION</scope>
    <source>
        <strain evidence="2">cv. Heinz 1706</strain>
    </source>
</reference>
<evidence type="ECO:0000313" key="3">
    <source>
        <dbReference type="Proteomes" id="UP000004994"/>
    </source>
</evidence>
<keyword evidence="3" id="KW-1185">Reference proteome</keyword>
<dbReference type="InParanoid" id="A0A3Q7JB27"/>
<feature type="compositionally biased region" description="Polar residues" evidence="1">
    <location>
        <begin position="1"/>
        <end position="19"/>
    </location>
</feature>
<organism evidence="2">
    <name type="scientific">Solanum lycopersicum</name>
    <name type="common">Tomato</name>
    <name type="synonym">Lycopersicon esculentum</name>
    <dbReference type="NCBI Taxonomy" id="4081"/>
    <lineage>
        <taxon>Eukaryota</taxon>
        <taxon>Viridiplantae</taxon>
        <taxon>Streptophyta</taxon>
        <taxon>Embryophyta</taxon>
        <taxon>Tracheophyta</taxon>
        <taxon>Spermatophyta</taxon>
        <taxon>Magnoliopsida</taxon>
        <taxon>eudicotyledons</taxon>
        <taxon>Gunneridae</taxon>
        <taxon>Pentapetalae</taxon>
        <taxon>asterids</taxon>
        <taxon>lamiids</taxon>
        <taxon>Solanales</taxon>
        <taxon>Solanaceae</taxon>
        <taxon>Solanoideae</taxon>
        <taxon>Solaneae</taxon>
        <taxon>Solanum</taxon>
        <taxon>Solanum subgen. Lycopersicon</taxon>
    </lineage>
</organism>
<evidence type="ECO:0000313" key="2">
    <source>
        <dbReference type="EnsemblPlants" id="Solyc12g044955.1.1"/>
    </source>
</evidence>
<name>A0A3Q7JB27_SOLLC</name>
<protein>
    <submittedName>
        <fullName evidence="2">Uncharacterized protein</fullName>
    </submittedName>
</protein>
<dbReference type="AlphaFoldDB" id="A0A3Q7JB27"/>
<feature type="compositionally biased region" description="Polar residues" evidence="1">
    <location>
        <begin position="29"/>
        <end position="38"/>
    </location>
</feature>
<proteinExistence type="predicted"/>
<accession>A0A3Q7JB27</accession>
<dbReference type="Proteomes" id="UP000004994">
    <property type="component" value="Chromosome 12"/>
</dbReference>